<gene>
    <name evidence="1" type="ORF">Amon02_001342500</name>
</gene>
<dbReference type="EMBL" id="BSXS01018455">
    <property type="protein sequence ID" value="GMF13067.1"/>
    <property type="molecule type" value="Genomic_DNA"/>
</dbReference>
<evidence type="ECO:0000313" key="2">
    <source>
        <dbReference type="Proteomes" id="UP001165064"/>
    </source>
</evidence>
<comment type="caution">
    <text evidence="1">The sequence shown here is derived from an EMBL/GenBank/DDBJ whole genome shotgun (WGS) entry which is preliminary data.</text>
</comment>
<evidence type="ECO:0000313" key="1">
    <source>
        <dbReference type="EMBL" id="GMF13067.1"/>
    </source>
</evidence>
<organism evidence="1 2">
    <name type="scientific">Ambrosiozyma monospora</name>
    <name type="common">Yeast</name>
    <name type="synonym">Endomycopsis monosporus</name>
    <dbReference type="NCBI Taxonomy" id="43982"/>
    <lineage>
        <taxon>Eukaryota</taxon>
        <taxon>Fungi</taxon>
        <taxon>Dikarya</taxon>
        <taxon>Ascomycota</taxon>
        <taxon>Saccharomycotina</taxon>
        <taxon>Pichiomycetes</taxon>
        <taxon>Pichiales</taxon>
        <taxon>Pichiaceae</taxon>
        <taxon>Ambrosiozyma</taxon>
    </lineage>
</organism>
<dbReference type="Proteomes" id="UP001165064">
    <property type="component" value="Unassembled WGS sequence"/>
</dbReference>
<accession>A0ACB5UCN1</accession>
<protein>
    <submittedName>
        <fullName evidence="1">Unnamed protein product</fullName>
    </submittedName>
</protein>
<sequence length="108" mass="11889">MNKALKGCKIGGFEYSNVPVNLGDLQGNEFIITIKDVNLVDPQPGVSIEDAIKPILESLSTKGFINYFGMQRFGTFSVSTHDIGKQVLQSKKDLERDQGPCCCFEEDA</sequence>
<keyword evidence="2" id="KW-1185">Reference proteome</keyword>
<name>A0ACB5UCN1_AMBMO</name>
<reference evidence="1" key="1">
    <citation type="submission" date="2023-04" db="EMBL/GenBank/DDBJ databases">
        <title>Ambrosiozyma monospora NBRC 10751.</title>
        <authorList>
            <person name="Ichikawa N."/>
            <person name="Sato H."/>
            <person name="Tonouchi N."/>
        </authorList>
    </citation>
    <scope>NUCLEOTIDE SEQUENCE</scope>
    <source>
        <strain evidence="1">NBRC 10751</strain>
    </source>
</reference>
<proteinExistence type="predicted"/>